<evidence type="ECO:0000313" key="2">
    <source>
        <dbReference type="EMBL" id="KAJ8298072.1"/>
    </source>
</evidence>
<accession>A0ABQ9DYJ4</accession>
<sequence length="197" mass="23434">MQTSNEMDDEEIWYSKTSDDSEETCNSSETMIGDNEIKTIEVKDALEEEKKRLSSDAKIQNMLKSIVDAKSMPRLHAQSQNRLKKWKRYDTCPEKRYTLHYYWEKPFTRICKVIQPWIQPVTYAICLTKSCCQKTFNAFVFTRCLPCGWTRHRFVVVCYNIKPPHKFQWKVVTRWFHRHVTAITTSGPLFFSKLRTT</sequence>
<evidence type="ECO:0000313" key="3">
    <source>
        <dbReference type="Proteomes" id="UP001217089"/>
    </source>
</evidence>
<evidence type="ECO:0000256" key="1">
    <source>
        <dbReference type="SAM" id="MobiDB-lite"/>
    </source>
</evidence>
<gene>
    <name evidence="2" type="ORF">KUTeg_024603</name>
</gene>
<feature type="compositionally biased region" description="Acidic residues" evidence="1">
    <location>
        <begin position="1"/>
        <end position="12"/>
    </location>
</feature>
<name>A0ABQ9DYJ4_TEGGR</name>
<dbReference type="EMBL" id="JARBDR010000923">
    <property type="protein sequence ID" value="KAJ8298072.1"/>
    <property type="molecule type" value="Genomic_DNA"/>
</dbReference>
<reference evidence="2 3" key="1">
    <citation type="submission" date="2022-12" db="EMBL/GenBank/DDBJ databases">
        <title>Chromosome-level genome of Tegillarca granosa.</title>
        <authorList>
            <person name="Kim J."/>
        </authorList>
    </citation>
    <scope>NUCLEOTIDE SEQUENCE [LARGE SCALE GENOMIC DNA]</scope>
    <source>
        <strain evidence="2">Teg-2019</strain>
        <tissue evidence="2">Adductor muscle</tissue>
    </source>
</reference>
<proteinExistence type="predicted"/>
<protein>
    <submittedName>
        <fullName evidence="2">Uncharacterized protein</fullName>
    </submittedName>
</protein>
<dbReference type="Proteomes" id="UP001217089">
    <property type="component" value="Unassembled WGS sequence"/>
</dbReference>
<feature type="region of interest" description="Disordered" evidence="1">
    <location>
        <begin position="1"/>
        <end position="28"/>
    </location>
</feature>
<comment type="caution">
    <text evidence="2">The sequence shown here is derived from an EMBL/GenBank/DDBJ whole genome shotgun (WGS) entry which is preliminary data.</text>
</comment>
<keyword evidence="3" id="KW-1185">Reference proteome</keyword>
<organism evidence="2 3">
    <name type="scientific">Tegillarca granosa</name>
    <name type="common">Malaysian cockle</name>
    <name type="synonym">Anadara granosa</name>
    <dbReference type="NCBI Taxonomy" id="220873"/>
    <lineage>
        <taxon>Eukaryota</taxon>
        <taxon>Metazoa</taxon>
        <taxon>Spiralia</taxon>
        <taxon>Lophotrochozoa</taxon>
        <taxon>Mollusca</taxon>
        <taxon>Bivalvia</taxon>
        <taxon>Autobranchia</taxon>
        <taxon>Pteriomorphia</taxon>
        <taxon>Arcoida</taxon>
        <taxon>Arcoidea</taxon>
        <taxon>Arcidae</taxon>
        <taxon>Tegillarca</taxon>
    </lineage>
</organism>